<dbReference type="EMBL" id="AY458649">
    <property type="protein sequence ID" value="AAR38466.1"/>
    <property type="molecule type" value="Genomic_DNA"/>
</dbReference>
<name>Q6SEV6_9BACT</name>
<evidence type="ECO:0000313" key="2">
    <source>
        <dbReference type="EMBL" id="AAR38466.1"/>
    </source>
</evidence>
<evidence type="ECO:0000256" key="1">
    <source>
        <dbReference type="SAM" id="Phobius"/>
    </source>
</evidence>
<dbReference type="Pfam" id="PF09955">
    <property type="entry name" value="DUF2189"/>
    <property type="match status" value="1"/>
</dbReference>
<proteinExistence type="predicted"/>
<dbReference type="InterPro" id="IPR018692">
    <property type="entry name" value="DUF2189"/>
</dbReference>
<organism evidence="2">
    <name type="scientific">uncultured marine bacterium 582</name>
    <dbReference type="NCBI Taxonomy" id="257402"/>
    <lineage>
        <taxon>Bacteria</taxon>
        <taxon>environmental samples</taxon>
    </lineage>
</organism>
<feature type="transmembrane region" description="Helical" evidence="1">
    <location>
        <begin position="167"/>
        <end position="197"/>
    </location>
</feature>
<feature type="transmembrane region" description="Helical" evidence="1">
    <location>
        <begin position="45"/>
        <end position="63"/>
    </location>
</feature>
<reference evidence="2" key="1">
    <citation type="submission" date="2003-11" db="EMBL/GenBank/DDBJ databases">
        <authorList>
            <person name="Heidelberg J.F."/>
            <person name="Eisen J.A."/>
            <person name="Nelson W.C."/>
            <person name="DeLong E.F."/>
        </authorList>
    </citation>
    <scope>NUCLEOTIDE SEQUENCE</scope>
</reference>
<reference evidence="2" key="2">
    <citation type="submission" date="2003-12" db="EMBL/GenBank/DDBJ databases">
        <title>Monterey Bay Coastal Ocean Microbial Observatory environmental clone sequencing.</title>
        <authorList>
            <person name="DeLong E.F."/>
        </authorList>
    </citation>
    <scope>NUCLEOTIDE SEQUENCE</scope>
</reference>
<keyword evidence="1" id="KW-0812">Transmembrane</keyword>
<sequence>MTKYYPAGITYYKNKKISVNKIEVSDIWVSLELGWRDFMHQPSHYFFAIILYPFIGIILWLWASKENTIQLIFPMMSGFALFGPFIAIFLYEISRRLESGLDTSWSQIFRLVYSPALRQIIILSIMLLFIFFTWMVCAYILFQLLYGSSYPISMFNFLINIITTPRGWLLIVLGNGMGACFALTALYTTVVAFPILIDTEISAIKAIQISMLAVRINPIPLICWGFLVSFGLLMGVLCVMIGLIIALPVFGHATWHLYRRLVNVSC</sequence>
<dbReference type="AlphaFoldDB" id="Q6SEV6"/>
<feature type="transmembrane region" description="Helical" evidence="1">
    <location>
        <begin position="120"/>
        <end position="147"/>
    </location>
</feature>
<feature type="transmembrane region" description="Helical" evidence="1">
    <location>
        <begin position="69"/>
        <end position="91"/>
    </location>
</feature>
<accession>Q6SEV6</accession>
<keyword evidence="1" id="KW-1133">Transmembrane helix</keyword>
<feature type="transmembrane region" description="Helical" evidence="1">
    <location>
        <begin position="218"/>
        <end position="251"/>
    </location>
</feature>
<gene>
    <name evidence="2" type="ORF">MBMO_EBAC080-L028H02.135</name>
</gene>
<protein>
    <submittedName>
        <fullName evidence="2">Membrane protein, putative</fullName>
    </submittedName>
</protein>
<keyword evidence="1" id="KW-0472">Membrane</keyword>